<dbReference type="EMBL" id="VSSQ01042460">
    <property type="protein sequence ID" value="MPM96044.1"/>
    <property type="molecule type" value="Genomic_DNA"/>
</dbReference>
<protein>
    <submittedName>
        <fullName evidence="3">Purine-binding protein</fullName>
    </submittedName>
</protein>
<feature type="domain" description="ABC transporter substrate-binding protein PnrA-like" evidence="2">
    <location>
        <begin position="2"/>
        <end position="99"/>
    </location>
</feature>
<dbReference type="InterPro" id="IPR052910">
    <property type="entry name" value="ABC-Purine-Binding"/>
</dbReference>
<dbReference type="Gene3D" id="3.40.50.2300">
    <property type="match status" value="2"/>
</dbReference>
<organism evidence="3">
    <name type="scientific">bioreactor metagenome</name>
    <dbReference type="NCBI Taxonomy" id="1076179"/>
    <lineage>
        <taxon>unclassified sequences</taxon>
        <taxon>metagenomes</taxon>
        <taxon>ecological metagenomes</taxon>
    </lineage>
</organism>
<dbReference type="PANTHER" id="PTHR43208">
    <property type="entry name" value="ABC TRANSPORTER SUBSTRATE-BINDING PROTEIN"/>
    <property type="match status" value="1"/>
</dbReference>
<dbReference type="InterPro" id="IPR003760">
    <property type="entry name" value="PnrA-like"/>
</dbReference>
<sequence>MGCDVIAQHCDTPNPQIAAEKAGVFGCGYNSDMTKDAPKAHLCAPIWNWDVYYTAAVEAVINGKWKEFGNYYAGIKESFVDVSPLSANCAANTKEYIDLVKGLFMDGSWDVFSGTKLSFKDGKVVKTPADLVDNKGTVIVKAGGPSVDDSVIKGTMNYFVKGVQSDKAAK</sequence>
<dbReference type="AlphaFoldDB" id="A0A645E2M2"/>
<dbReference type="Pfam" id="PF02608">
    <property type="entry name" value="Bmp"/>
    <property type="match status" value="1"/>
</dbReference>
<evidence type="ECO:0000259" key="2">
    <source>
        <dbReference type="Pfam" id="PF02608"/>
    </source>
</evidence>
<accession>A0A645E2M2</accession>
<evidence type="ECO:0000313" key="3">
    <source>
        <dbReference type="EMBL" id="MPM96044.1"/>
    </source>
</evidence>
<name>A0A645E2M2_9ZZZZ</name>
<comment type="caution">
    <text evidence="3">The sequence shown here is derived from an EMBL/GenBank/DDBJ whole genome shotgun (WGS) entry which is preliminary data.</text>
</comment>
<proteinExistence type="predicted"/>
<evidence type="ECO:0000256" key="1">
    <source>
        <dbReference type="ARBA" id="ARBA00022729"/>
    </source>
</evidence>
<dbReference type="GO" id="GO:0005886">
    <property type="term" value="C:plasma membrane"/>
    <property type="evidence" value="ECO:0007669"/>
    <property type="project" value="InterPro"/>
</dbReference>
<dbReference type="PANTHER" id="PTHR43208:SF1">
    <property type="entry name" value="ABC TRANSPORTER SUBSTRATE-BINDING PROTEIN"/>
    <property type="match status" value="1"/>
</dbReference>
<gene>
    <name evidence="3" type="ORF">SDC9_143200</name>
</gene>
<reference evidence="3" key="1">
    <citation type="submission" date="2019-08" db="EMBL/GenBank/DDBJ databases">
        <authorList>
            <person name="Kucharzyk K."/>
            <person name="Murdoch R.W."/>
            <person name="Higgins S."/>
            <person name="Loffler F."/>
        </authorList>
    </citation>
    <scope>NUCLEOTIDE SEQUENCE</scope>
</reference>
<keyword evidence="1" id="KW-0732">Signal</keyword>